<name>A0A8T1S5S5_CHESE</name>
<dbReference type="EMBL" id="JAHGAV010000688">
    <property type="protein sequence ID" value="KAG6924025.1"/>
    <property type="molecule type" value="Genomic_DNA"/>
</dbReference>
<evidence type="ECO:0000313" key="3">
    <source>
        <dbReference type="Proteomes" id="UP000765507"/>
    </source>
</evidence>
<protein>
    <submittedName>
        <fullName evidence="2">Modulator of apoptosis 1</fullName>
    </submittedName>
</protein>
<dbReference type="InterPro" id="IPR026523">
    <property type="entry name" value="PNMA"/>
</dbReference>
<dbReference type="Pfam" id="PF14893">
    <property type="entry name" value="PNMA"/>
    <property type="match status" value="1"/>
</dbReference>
<evidence type="ECO:0000259" key="1">
    <source>
        <dbReference type="Pfam" id="PF14893"/>
    </source>
</evidence>
<dbReference type="Proteomes" id="UP000765507">
    <property type="component" value="Unassembled WGS sequence"/>
</dbReference>
<sequence length="369" mass="42015">MAYQKRLVTWCELEGADPEYHFLLTNVPTEWEVRQIEVEIANVREWGTSVVRSQTQAKEEGVSLLVKSKIILSTVVTPHVILPEGEKEGWKVTIQAQSHFPSPSAPPSETINFQSKLGDFLKQEGKTMTELRTLLGNSPLPPPSSTDQIIFAMGQAIGESIKTAYESGPYRKLKFFSGIKPVPVGEDDYDTWRHQLNQMMQEWQCSEAEKRKRVAESLRGPAGNVIYALKASKPVATVDDYLPVMEDASGSLETGDDLYFQFRSCYQQPSEKLSSYLLRLEPSLQLCIHCKGTERSKEHRVRLEQVIPGAIYDDFLIMKLKHVDRLDSPPEFHQLLQEVREEEEKRTVRERNKILVSRTIAPNKLKDGL</sequence>
<organism evidence="2 3">
    <name type="scientific">Chelydra serpentina</name>
    <name type="common">Snapping turtle</name>
    <name type="synonym">Testudo serpentina</name>
    <dbReference type="NCBI Taxonomy" id="8475"/>
    <lineage>
        <taxon>Eukaryota</taxon>
        <taxon>Metazoa</taxon>
        <taxon>Chordata</taxon>
        <taxon>Craniata</taxon>
        <taxon>Vertebrata</taxon>
        <taxon>Euteleostomi</taxon>
        <taxon>Archelosauria</taxon>
        <taxon>Testudinata</taxon>
        <taxon>Testudines</taxon>
        <taxon>Cryptodira</taxon>
        <taxon>Durocryptodira</taxon>
        <taxon>Americhelydia</taxon>
        <taxon>Chelydroidea</taxon>
        <taxon>Chelydridae</taxon>
        <taxon>Chelydra</taxon>
    </lineage>
</organism>
<evidence type="ECO:0000313" key="2">
    <source>
        <dbReference type="EMBL" id="KAG6924025.1"/>
    </source>
</evidence>
<dbReference type="AlphaFoldDB" id="A0A8T1S5S5"/>
<dbReference type="InterPro" id="IPR048270">
    <property type="entry name" value="PNMA_C"/>
</dbReference>
<accession>A0A8T1S5S5</accession>
<dbReference type="PANTHER" id="PTHR23095:SF17">
    <property type="entry name" value="PARANEOPLASTIC ANTIGEN MA1"/>
    <property type="match status" value="1"/>
</dbReference>
<proteinExistence type="predicted"/>
<reference evidence="2 3" key="1">
    <citation type="journal article" date="2020" name="G3 (Bethesda)">
        <title>Draft Genome of the Common Snapping Turtle, Chelydra serpentina, a Model for Phenotypic Plasticity in Reptiles.</title>
        <authorList>
            <person name="Das D."/>
            <person name="Singh S.K."/>
            <person name="Bierstedt J."/>
            <person name="Erickson A."/>
            <person name="Galli G.L.J."/>
            <person name="Crossley D.A. 2nd"/>
            <person name="Rhen T."/>
        </authorList>
    </citation>
    <scope>NUCLEOTIDE SEQUENCE [LARGE SCALE GENOMIC DNA]</scope>
    <source>
        <strain evidence="2">KW</strain>
    </source>
</reference>
<dbReference type="OrthoDB" id="9425915at2759"/>
<keyword evidence="3" id="KW-1185">Reference proteome</keyword>
<dbReference type="PANTHER" id="PTHR23095">
    <property type="entry name" value="PARANEOPLASTIC ANTIGEN"/>
    <property type="match status" value="1"/>
</dbReference>
<comment type="caution">
    <text evidence="2">The sequence shown here is derived from an EMBL/GenBank/DDBJ whole genome shotgun (WGS) entry which is preliminary data.</text>
</comment>
<feature type="domain" description="Paraneoplastic antigen Ma-like C-terminal" evidence="1">
    <location>
        <begin position="176"/>
        <end position="336"/>
    </location>
</feature>
<gene>
    <name evidence="2" type="ORF">G0U57_018515</name>
</gene>